<dbReference type="PROSITE" id="PS00600">
    <property type="entry name" value="AA_TRANSFER_CLASS_3"/>
    <property type="match status" value="1"/>
</dbReference>
<comment type="cofactor">
    <cofactor evidence="4">
        <name>pyridoxal 5'-phosphate</name>
        <dbReference type="ChEBI" id="CHEBI:597326"/>
    </cofactor>
    <text evidence="4">Binds 1 pyridoxal phosphate per subunit.</text>
</comment>
<protein>
    <recommendedName>
        <fullName evidence="4">Acetylornithine aminotransferase</fullName>
        <shortName evidence="4">ACOAT</shortName>
        <ecNumber evidence="4">2.6.1.11</ecNumber>
    </recommendedName>
</protein>
<dbReference type="HAMAP" id="MF_01107">
    <property type="entry name" value="ArgD_aminotrans_3"/>
    <property type="match status" value="1"/>
</dbReference>
<dbReference type="NCBIfam" id="TIGR00707">
    <property type="entry name" value="argD"/>
    <property type="match status" value="1"/>
</dbReference>
<proteinExistence type="inferred from homology"/>
<dbReference type="GO" id="GO:0042802">
    <property type="term" value="F:identical protein binding"/>
    <property type="evidence" value="ECO:0007669"/>
    <property type="project" value="TreeGrafter"/>
</dbReference>
<name>A0A0J1CW91_ACIBA</name>
<dbReference type="NCBIfam" id="TIGR03246">
    <property type="entry name" value="arg_catab_astC"/>
    <property type="match status" value="1"/>
</dbReference>
<dbReference type="PIRSF" id="PIRSF000521">
    <property type="entry name" value="Transaminase_4ab_Lys_Orn"/>
    <property type="match status" value="1"/>
</dbReference>
<dbReference type="EC" id="2.6.1.11" evidence="4"/>
<keyword evidence="1 4" id="KW-0032">Aminotransferase</keyword>
<dbReference type="UniPathway" id="UPA00068">
    <property type="reaction ID" value="UER00109"/>
</dbReference>
<dbReference type="PANTHER" id="PTHR11986:SF113">
    <property type="entry name" value="SUCCINYLORNITHINE TRANSAMINASE"/>
    <property type="match status" value="1"/>
</dbReference>
<evidence type="ECO:0000313" key="6">
    <source>
        <dbReference type="Proteomes" id="UP000036122"/>
    </source>
</evidence>
<dbReference type="NCBIfam" id="NF002325">
    <property type="entry name" value="PRK01278.1"/>
    <property type="match status" value="1"/>
</dbReference>
<dbReference type="Pfam" id="PF00202">
    <property type="entry name" value="Aminotran_3"/>
    <property type="match status" value="1"/>
</dbReference>
<dbReference type="InterPro" id="IPR049704">
    <property type="entry name" value="Aminotrans_3_PPA_site"/>
</dbReference>
<keyword evidence="4" id="KW-0055">Arginine biosynthesis</keyword>
<dbReference type="InterPro" id="IPR015422">
    <property type="entry name" value="PyrdxlP-dep_Trfase_small"/>
</dbReference>
<dbReference type="GO" id="GO:0005737">
    <property type="term" value="C:cytoplasm"/>
    <property type="evidence" value="ECO:0007669"/>
    <property type="project" value="UniProtKB-SubCell"/>
</dbReference>
<comment type="caution">
    <text evidence="5">The sequence shown here is derived from an EMBL/GenBank/DDBJ whole genome shotgun (WGS) entry which is preliminary data.</text>
</comment>
<dbReference type="GO" id="GO:0006526">
    <property type="term" value="P:L-arginine biosynthetic process"/>
    <property type="evidence" value="ECO:0007669"/>
    <property type="project" value="UniProtKB-UniRule"/>
</dbReference>
<dbReference type="GO" id="GO:0030170">
    <property type="term" value="F:pyridoxal phosphate binding"/>
    <property type="evidence" value="ECO:0007669"/>
    <property type="project" value="InterPro"/>
</dbReference>
<dbReference type="PATRIC" id="fig|1409923.3.peg.1202"/>
<comment type="subunit">
    <text evidence="4">Homodimer.</text>
</comment>
<dbReference type="InterPro" id="IPR004636">
    <property type="entry name" value="AcOrn/SuccOrn_fam"/>
</dbReference>
<feature type="modified residue" description="N6-(pyridoxal phosphate)lysine" evidence="4">
    <location>
        <position position="254"/>
    </location>
</feature>
<evidence type="ECO:0000256" key="1">
    <source>
        <dbReference type="ARBA" id="ARBA00022576"/>
    </source>
</evidence>
<dbReference type="PANTHER" id="PTHR11986">
    <property type="entry name" value="AMINOTRANSFERASE CLASS III"/>
    <property type="match status" value="1"/>
</dbReference>
<dbReference type="InterPro" id="IPR005814">
    <property type="entry name" value="Aminotrans_3"/>
</dbReference>
<dbReference type="FunFam" id="3.40.640.10:FF:000004">
    <property type="entry name" value="Acetylornithine aminotransferase"/>
    <property type="match status" value="1"/>
</dbReference>
<dbReference type="Gene3D" id="3.40.640.10">
    <property type="entry name" value="Type I PLP-dependent aspartate aminotransferase-like (Major domain)"/>
    <property type="match status" value="1"/>
</dbReference>
<feature type="binding site" evidence="4">
    <location>
        <position position="143"/>
    </location>
    <ligand>
        <name>N(2)-acetyl-L-ornithine</name>
        <dbReference type="ChEBI" id="CHEBI:57805"/>
    </ligand>
</feature>
<feature type="binding site" evidence="4">
    <location>
        <position position="283"/>
    </location>
    <ligand>
        <name>pyridoxal 5'-phosphate</name>
        <dbReference type="ChEBI" id="CHEBI:597326"/>
    </ligand>
</feature>
<dbReference type="GO" id="GO:0003992">
    <property type="term" value="F:N2-acetyl-L-ornithine:2-oxoglutarate 5-aminotransferase activity"/>
    <property type="evidence" value="ECO:0007669"/>
    <property type="project" value="UniProtKB-UniRule"/>
</dbReference>
<dbReference type="SUPFAM" id="SSF53383">
    <property type="entry name" value="PLP-dependent transferases"/>
    <property type="match status" value="1"/>
</dbReference>
<comment type="similarity">
    <text evidence="4">Belongs to the class-III pyridoxal-phosphate-dependent aminotransferase family. ArgD subfamily.</text>
</comment>
<dbReference type="CDD" id="cd00610">
    <property type="entry name" value="OAT_like"/>
    <property type="match status" value="1"/>
</dbReference>
<comment type="pathway">
    <text evidence="4">Amino-acid biosynthesis; L-arginine biosynthesis; N(2)-acetyl-L-ornithine from L-glutamate: step 4/4.</text>
</comment>
<dbReference type="NCBIfam" id="NF003468">
    <property type="entry name" value="PRK05093.1"/>
    <property type="match status" value="1"/>
</dbReference>
<reference evidence="5 6" key="1">
    <citation type="submission" date="2014-07" db="EMBL/GenBank/DDBJ databases">
        <authorList>
            <person name="Harkins D.M."/>
            <person name="Lesho E."/>
            <person name="Waterman P.E."/>
            <person name="Chan A."/>
            <person name="Fouts D.E."/>
        </authorList>
    </citation>
    <scope>NUCLEOTIDE SEQUENCE [LARGE SCALE GENOMIC DNA]</scope>
    <source>
        <strain evidence="5 6">MRSN 3527</strain>
    </source>
</reference>
<sequence length="412" mass="44240">MEQPISVTRSNFNDWMVPVFAPANFIPVRGEGSRIWDQENKEYIDFAGGIAVNALGHAHPVAVNALTEQAKKLWHVGNGYTNEPVLRLAKQLTENTFADKVFFCNSGAEANEAALKLARKVGLDSGVAGKSGIVAFNNAFHGRTLFTVSAGGQPKYSQDFAPLPNGISHVAYNDLEAAKAVINEQTCAVIVEPIQGEGGVIPAEIEFLKGLRALCDEFGALLIFDEVQTGVGRTGALYAYMNYGVIPDVLTTAKALGGGFPVGAMLTTDKFAPHFSVGTHGTTYGGNPLASAVAGAVFEFINTPEVLNGVKERHDYYKNALNQLNEKYKVFKAIRGSGLLLGCVLKDEFAGKAKDINNLAGEEGLLSLIAGPNVVRFTPSLIIPFADIDEGLKRFERALARFVEMQKDEQAA</sequence>
<evidence type="ECO:0000256" key="3">
    <source>
        <dbReference type="ARBA" id="ARBA00022898"/>
    </source>
</evidence>
<keyword evidence="4" id="KW-0963">Cytoplasm</keyword>
<comment type="subcellular location">
    <subcellularLocation>
        <location evidence="4">Cytoplasm</location>
    </subcellularLocation>
</comment>
<keyword evidence="2 4" id="KW-0808">Transferase</keyword>
<dbReference type="NCBIfam" id="NF009047">
    <property type="entry name" value="PRK12381.1"/>
    <property type="match status" value="1"/>
</dbReference>
<dbReference type="RefSeq" id="WP_047930196.1">
    <property type="nucleotide sequence ID" value="NZ_JPHZ01000039.1"/>
</dbReference>
<gene>
    <name evidence="5" type="primary">aruC</name>
    <name evidence="4" type="synonym">argD</name>
    <name evidence="5" type="ORF">T630_3708</name>
</gene>
<evidence type="ECO:0000256" key="2">
    <source>
        <dbReference type="ARBA" id="ARBA00022679"/>
    </source>
</evidence>
<dbReference type="InterPro" id="IPR015424">
    <property type="entry name" value="PyrdxlP-dep_Trfase"/>
</dbReference>
<evidence type="ECO:0000256" key="4">
    <source>
        <dbReference type="HAMAP-Rule" id="MF_01107"/>
    </source>
</evidence>
<feature type="binding site" evidence="4">
    <location>
        <position position="140"/>
    </location>
    <ligand>
        <name>pyridoxal 5'-phosphate</name>
        <dbReference type="ChEBI" id="CHEBI:597326"/>
    </ligand>
</feature>
<dbReference type="EMBL" id="JPHZ01000039">
    <property type="protein sequence ID" value="KLT83478.1"/>
    <property type="molecule type" value="Genomic_DNA"/>
</dbReference>
<feature type="binding site" evidence="4">
    <location>
        <begin position="225"/>
        <end position="228"/>
    </location>
    <ligand>
        <name>pyridoxal 5'-phosphate</name>
        <dbReference type="ChEBI" id="CHEBI:597326"/>
    </ligand>
</feature>
<evidence type="ECO:0000313" key="5">
    <source>
        <dbReference type="EMBL" id="KLT83478.1"/>
    </source>
</evidence>
<dbReference type="InterPro" id="IPR017652">
    <property type="entry name" value="Ac/SucOrn_transaminase_bac"/>
</dbReference>
<accession>A0A0J1CW91</accession>
<feature type="binding site" evidence="4">
    <location>
        <begin position="107"/>
        <end position="108"/>
    </location>
    <ligand>
        <name>pyridoxal 5'-phosphate</name>
        <dbReference type="ChEBI" id="CHEBI:597326"/>
    </ligand>
</feature>
<organism evidence="5 6">
    <name type="scientific">Acinetobacter baumannii MRSN 3527</name>
    <dbReference type="NCBI Taxonomy" id="1409923"/>
    <lineage>
        <taxon>Bacteria</taxon>
        <taxon>Pseudomonadati</taxon>
        <taxon>Pseudomonadota</taxon>
        <taxon>Gammaproteobacteria</taxon>
        <taxon>Moraxellales</taxon>
        <taxon>Moraxellaceae</taxon>
        <taxon>Acinetobacter</taxon>
        <taxon>Acinetobacter calcoaceticus/baumannii complex</taxon>
    </lineage>
</organism>
<dbReference type="InterPro" id="IPR015421">
    <property type="entry name" value="PyrdxlP-dep_Trfase_major"/>
</dbReference>
<dbReference type="Proteomes" id="UP000036122">
    <property type="component" value="Unassembled WGS sequence"/>
</dbReference>
<keyword evidence="3 4" id="KW-0663">Pyridoxal phosphate</keyword>
<feature type="binding site" evidence="4">
    <location>
        <position position="282"/>
    </location>
    <ligand>
        <name>N(2)-acetyl-L-ornithine</name>
        <dbReference type="ChEBI" id="CHEBI:57805"/>
    </ligand>
</feature>
<comment type="miscellaneous">
    <text evidence="4">May also have succinyldiaminopimelate aminotransferase activity, thus carrying out the corresponding step in lysine biosynthesis.</text>
</comment>
<dbReference type="AlphaFoldDB" id="A0A0J1CW91"/>
<comment type="catalytic activity">
    <reaction evidence="4">
        <text>N(2)-acetyl-L-ornithine + 2-oxoglutarate = N-acetyl-L-glutamate 5-semialdehyde + L-glutamate</text>
        <dbReference type="Rhea" id="RHEA:18049"/>
        <dbReference type="ChEBI" id="CHEBI:16810"/>
        <dbReference type="ChEBI" id="CHEBI:29123"/>
        <dbReference type="ChEBI" id="CHEBI:29985"/>
        <dbReference type="ChEBI" id="CHEBI:57805"/>
        <dbReference type="EC" id="2.6.1.11"/>
    </reaction>
</comment>
<dbReference type="Gene3D" id="3.90.1150.10">
    <property type="entry name" value="Aspartate Aminotransferase, domain 1"/>
    <property type="match status" value="1"/>
</dbReference>
<dbReference type="InterPro" id="IPR050103">
    <property type="entry name" value="Class-III_PLP-dep_AT"/>
</dbReference>
<keyword evidence="4" id="KW-0028">Amino-acid biosynthesis</keyword>